<keyword evidence="2" id="KW-0106">Calcium</keyword>
<evidence type="ECO:0000313" key="5">
    <source>
        <dbReference type="Proteomes" id="UP000261680"/>
    </source>
</evidence>
<accession>A0A8M1H1R6</accession>
<dbReference type="SUPFAM" id="SSF47473">
    <property type="entry name" value="EF-hand"/>
    <property type="match status" value="1"/>
</dbReference>
<dbReference type="InterPro" id="IPR002048">
    <property type="entry name" value="EF_hand_dom"/>
</dbReference>
<keyword evidence="5" id="KW-1185">Reference proteome</keyword>
<sequence>MDNRMYMEERIKAPGAQPSPGMSATSKRPGAEPTLSGVSQVAFPDAAGMDSGKQPSSAPGGPEKGPRPRESSEEGPLELRTQEQTHPAGPRKKQSTPAPQEGPRELQAGRDQAKPGNELGVLPSRVPAAHEGKENEDQQGRQKHPGMVKGQAPQSRQGRECQPTPGHQAADGADRVQPVEPSCTLDSCGQPRRDKLPKEVDTPHIRPQGALPGPGPGGQEDSSQEAVPLMPLATPEEKTTDSSPPCVPGPDPPKGRVKAVETQPAPSPALLQEVRGIGERRDPDPAQKQLQEPTAAAGAQNLGNLRQGFMKCLLEVEEEATHRRAAKARALPNRKSPRTPTPGPTSAPSLPLTLPQTPVGSPAPGPGPAPAPVGSPVPASGPVAALPAPTLEVGWRRAELLHLSGERSLSSAKTRQELEERGLLKLYQNWDERLEEHLTLRQEEAFRSYFEILNGHGEVNAQSLGNILLLVGISITPAQVEDALMSADVDGDGHVGFKDFLAVMTDTRRFFCSVEQNAPTDMAPPNPHTLLFEILSLLVEMLALPETALEEITNYYQKKLKEGTCKAREMELAIGRLRSRKKLPYSPQQADLEVPERRVLGILSRLKQQNYAANLQSPYAQVPCIPLCPRLDKKTVRRKQGSHYVLDPCTPPSLGPDIRSLLFQSGSQGSRDHSSESRKWLSSVPARTH</sequence>
<feature type="compositionally biased region" description="Basic and acidic residues" evidence="3">
    <location>
        <begin position="670"/>
        <end position="679"/>
    </location>
</feature>
<feature type="compositionally biased region" description="Basic and acidic residues" evidence="3">
    <location>
        <begin position="191"/>
        <end position="204"/>
    </location>
</feature>
<feature type="compositionally biased region" description="Pro residues" evidence="3">
    <location>
        <begin position="361"/>
        <end position="375"/>
    </location>
</feature>
<protein>
    <submittedName>
        <fullName evidence="6">Spermatogenesis-associated protein 21</fullName>
    </submittedName>
</protein>
<dbReference type="OrthoDB" id="9834398at2759"/>
<evidence type="ECO:0000259" key="4">
    <source>
        <dbReference type="PROSITE" id="PS50222"/>
    </source>
</evidence>
<dbReference type="PANTHER" id="PTHR47500">
    <property type="entry name" value="EF-HAND CALCIUM-BINDING DOMAIN-CONTAINING PROTEIN"/>
    <property type="match status" value="1"/>
</dbReference>
<dbReference type="KEGG" id="umr:103666831"/>
<evidence type="ECO:0000256" key="2">
    <source>
        <dbReference type="ARBA" id="ARBA00022837"/>
    </source>
</evidence>
<gene>
    <name evidence="6" type="primary">SPATA21</name>
</gene>
<dbReference type="InterPro" id="IPR018247">
    <property type="entry name" value="EF_Hand_1_Ca_BS"/>
</dbReference>
<reference evidence="6" key="1">
    <citation type="submission" date="2025-08" db="UniProtKB">
        <authorList>
            <consortium name="RefSeq"/>
        </authorList>
    </citation>
    <scope>IDENTIFICATION</scope>
    <source>
        <tissue evidence="6">Whole blood</tissue>
    </source>
</reference>
<dbReference type="Gene3D" id="1.10.238.10">
    <property type="entry name" value="EF-hand"/>
    <property type="match status" value="1"/>
</dbReference>
<dbReference type="GO" id="GO:0005509">
    <property type="term" value="F:calcium ion binding"/>
    <property type="evidence" value="ECO:0007669"/>
    <property type="project" value="InterPro"/>
</dbReference>
<evidence type="ECO:0000313" key="6">
    <source>
        <dbReference type="RefSeq" id="XP_040501480.1"/>
    </source>
</evidence>
<feature type="compositionally biased region" description="Basic and acidic residues" evidence="3">
    <location>
        <begin position="276"/>
        <end position="285"/>
    </location>
</feature>
<dbReference type="RefSeq" id="XP_040501480.1">
    <property type="nucleotide sequence ID" value="XM_040645546.1"/>
</dbReference>
<dbReference type="CDD" id="cd00051">
    <property type="entry name" value="EFh"/>
    <property type="match status" value="1"/>
</dbReference>
<dbReference type="GeneID" id="103666831"/>
<dbReference type="PROSITE" id="PS50222">
    <property type="entry name" value="EF_HAND_2"/>
    <property type="match status" value="1"/>
</dbReference>
<feature type="domain" description="EF-hand" evidence="4">
    <location>
        <begin position="475"/>
        <end position="510"/>
    </location>
</feature>
<feature type="region of interest" description="Disordered" evidence="3">
    <location>
        <begin position="1"/>
        <end position="302"/>
    </location>
</feature>
<feature type="compositionally biased region" description="Basic and acidic residues" evidence="3">
    <location>
        <begin position="102"/>
        <end position="113"/>
    </location>
</feature>
<dbReference type="PROSITE" id="PS00018">
    <property type="entry name" value="EF_HAND_1"/>
    <property type="match status" value="1"/>
</dbReference>
<evidence type="ECO:0000256" key="3">
    <source>
        <dbReference type="SAM" id="MobiDB-lite"/>
    </source>
</evidence>
<dbReference type="CTD" id="374955"/>
<dbReference type="AlphaFoldDB" id="A0A8M1H1R6"/>
<evidence type="ECO:0000256" key="1">
    <source>
        <dbReference type="ARBA" id="ARBA00022723"/>
    </source>
</evidence>
<name>A0A8M1H1R6_URSMA</name>
<feature type="region of interest" description="Disordered" evidence="3">
    <location>
        <begin position="323"/>
        <end position="376"/>
    </location>
</feature>
<feature type="compositionally biased region" description="Basic and acidic residues" evidence="3">
    <location>
        <begin position="128"/>
        <end position="140"/>
    </location>
</feature>
<feature type="compositionally biased region" description="Low complexity" evidence="3">
    <location>
        <begin position="346"/>
        <end position="360"/>
    </location>
</feature>
<dbReference type="PANTHER" id="PTHR47500:SF1">
    <property type="entry name" value="SPERMATOGENESIS-ASSOCIATED PROTEIN 21"/>
    <property type="match status" value="1"/>
</dbReference>
<feature type="region of interest" description="Disordered" evidence="3">
    <location>
        <begin position="657"/>
        <end position="689"/>
    </location>
</feature>
<dbReference type="Proteomes" id="UP000261680">
    <property type="component" value="Unplaced"/>
</dbReference>
<feature type="compositionally biased region" description="Basic and acidic residues" evidence="3">
    <location>
        <begin position="1"/>
        <end position="12"/>
    </location>
</feature>
<dbReference type="InterPro" id="IPR043520">
    <property type="entry name" value="SPT21"/>
</dbReference>
<organism evidence="5 6">
    <name type="scientific">Ursus maritimus</name>
    <name type="common">Polar bear</name>
    <name type="synonym">Thalarctos maritimus</name>
    <dbReference type="NCBI Taxonomy" id="29073"/>
    <lineage>
        <taxon>Eukaryota</taxon>
        <taxon>Metazoa</taxon>
        <taxon>Chordata</taxon>
        <taxon>Craniata</taxon>
        <taxon>Vertebrata</taxon>
        <taxon>Euteleostomi</taxon>
        <taxon>Mammalia</taxon>
        <taxon>Eutheria</taxon>
        <taxon>Laurasiatheria</taxon>
        <taxon>Carnivora</taxon>
        <taxon>Caniformia</taxon>
        <taxon>Ursidae</taxon>
        <taxon>Ursus</taxon>
    </lineage>
</organism>
<keyword evidence="1" id="KW-0479">Metal-binding</keyword>
<dbReference type="InterPro" id="IPR011992">
    <property type="entry name" value="EF-hand-dom_pair"/>
</dbReference>
<proteinExistence type="predicted"/>